<keyword evidence="1" id="KW-0808">Transferase</keyword>
<gene>
    <name evidence="1" type="ORF">TTRE_0000569701</name>
</gene>
<sequence>KIALIRENLIPRCIYQLSHLSPQSTLASQVDQIIRQTVKQNLHLPATAITGPFLHLPTQHGGLGLPSLINVTRIKTLWSFLKLSYSPRPLMRTVFEHPISQRAIAALKSQLGVQALTFKTLNAAKRRLAKQLEEQLHKTNQGRRLAFFISSKESNACLVGRLMTGHAFIRLIQLRTNTVPTRMALLRGSLKLASEQTKCRHCGSDTGRFETLAHAVQQCRTTHALRVIRHNTLVSRFKEADLILRRGQRLSIIHMAVPWDSPERFAASRAYKRSKYAVLEP</sequence>
<feature type="non-terminal residue" evidence="1">
    <location>
        <position position="1"/>
    </location>
</feature>
<dbReference type="Proteomes" id="UP000030665">
    <property type="component" value="Unassembled WGS sequence"/>
</dbReference>
<keyword evidence="1" id="KW-0695">RNA-directed DNA polymerase</keyword>
<keyword evidence="2" id="KW-1185">Reference proteome</keyword>
<keyword evidence="1" id="KW-0548">Nucleotidyltransferase</keyword>
<organism evidence="1 2">
    <name type="scientific">Trichuris trichiura</name>
    <name type="common">Whipworm</name>
    <name type="synonym">Trichocephalus trichiurus</name>
    <dbReference type="NCBI Taxonomy" id="36087"/>
    <lineage>
        <taxon>Eukaryota</taxon>
        <taxon>Metazoa</taxon>
        <taxon>Ecdysozoa</taxon>
        <taxon>Nematoda</taxon>
        <taxon>Enoplea</taxon>
        <taxon>Dorylaimia</taxon>
        <taxon>Trichinellida</taxon>
        <taxon>Trichuridae</taxon>
        <taxon>Trichuris</taxon>
    </lineage>
</organism>
<dbReference type="STRING" id="36087.A0A077ZFG9"/>
<name>A0A077ZFG9_TRITR</name>
<accession>A0A077ZFG9</accession>
<dbReference type="GO" id="GO:0003964">
    <property type="term" value="F:RNA-directed DNA polymerase activity"/>
    <property type="evidence" value="ECO:0007669"/>
    <property type="project" value="UniProtKB-KW"/>
</dbReference>
<evidence type="ECO:0000313" key="1">
    <source>
        <dbReference type="EMBL" id="CDW57405.1"/>
    </source>
</evidence>
<dbReference type="OrthoDB" id="8195432at2759"/>
<dbReference type="AlphaFoldDB" id="A0A077ZFG9"/>
<proteinExistence type="predicted"/>
<protein>
    <submittedName>
        <fullName evidence="1">Reverse transcriptase</fullName>
    </submittedName>
</protein>
<reference evidence="1" key="1">
    <citation type="submission" date="2014-01" db="EMBL/GenBank/DDBJ databases">
        <authorList>
            <person name="Aslett M."/>
        </authorList>
    </citation>
    <scope>NUCLEOTIDE SEQUENCE</scope>
</reference>
<evidence type="ECO:0000313" key="2">
    <source>
        <dbReference type="Proteomes" id="UP000030665"/>
    </source>
</evidence>
<reference evidence="1" key="2">
    <citation type="submission" date="2014-03" db="EMBL/GenBank/DDBJ databases">
        <title>The whipworm genome and dual-species transcriptomics of an intimate host-pathogen interaction.</title>
        <authorList>
            <person name="Foth B.J."/>
            <person name="Tsai I.J."/>
            <person name="Reid A.J."/>
            <person name="Bancroft A.J."/>
            <person name="Nichol S."/>
            <person name="Tracey A."/>
            <person name="Holroyd N."/>
            <person name="Cotton J.A."/>
            <person name="Stanley E.J."/>
            <person name="Zarowiecki M."/>
            <person name="Liu J.Z."/>
            <person name="Huckvale T."/>
            <person name="Cooper P.J."/>
            <person name="Grencis R.K."/>
            <person name="Berriman M."/>
        </authorList>
    </citation>
    <scope>NUCLEOTIDE SEQUENCE [LARGE SCALE GENOMIC DNA]</scope>
</reference>
<dbReference type="EMBL" id="HG806159">
    <property type="protein sequence ID" value="CDW57405.1"/>
    <property type="molecule type" value="Genomic_DNA"/>
</dbReference>